<sequence length="154" mass="17841">MIVDTLANRHYYSNLHPRLALALDFIATTDFSKLSKGVHKIDGDKLLAIINEYETKPQEQEMFEVHRRYVDVQYVISGHEEFGYQPLTDQTADMPYNAEYDFAKFDYQKHCDKAHFMPLNPSVFAIFFPSDMHMAATFATPVAVRKVVMKVQLD</sequence>
<comment type="caution">
    <text evidence="1">The sequence shown here is derived from an EMBL/GenBank/DDBJ whole genome shotgun (WGS) entry which is preliminary data.</text>
</comment>
<gene>
    <name evidence="1" type="ORF">L9G74_18580</name>
</gene>
<reference evidence="2" key="1">
    <citation type="submission" date="2023-07" db="EMBL/GenBank/DDBJ databases">
        <title>Shewanella mangrovi sp. nov., an acetaldehyde- degrading bacterium isolated from mangrove sediment.</title>
        <authorList>
            <person name="Liu Y."/>
        </authorList>
    </citation>
    <scope>NUCLEOTIDE SEQUENCE [LARGE SCALE GENOMIC DNA]</scope>
    <source>
        <strain evidence="2">C32</strain>
    </source>
</reference>
<protein>
    <submittedName>
        <fullName evidence="1">YhcH/YjgK/YiaL family protein</fullName>
    </submittedName>
</protein>
<dbReference type="EMBL" id="JAKOGG010000021">
    <property type="protein sequence ID" value="MCS4558447.1"/>
    <property type="molecule type" value="Genomic_DNA"/>
</dbReference>
<organism evidence="1 2">
    <name type="scientific">Shewanella electrica</name>
    <dbReference type="NCBI Taxonomy" id="515560"/>
    <lineage>
        <taxon>Bacteria</taxon>
        <taxon>Pseudomonadati</taxon>
        <taxon>Pseudomonadota</taxon>
        <taxon>Gammaproteobacteria</taxon>
        <taxon>Alteromonadales</taxon>
        <taxon>Shewanellaceae</taxon>
        <taxon>Shewanella</taxon>
    </lineage>
</organism>
<dbReference type="SUPFAM" id="SSF51197">
    <property type="entry name" value="Clavaminate synthase-like"/>
    <property type="match status" value="1"/>
</dbReference>
<dbReference type="RefSeq" id="WP_238898266.1">
    <property type="nucleotide sequence ID" value="NZ_JAKOGG010000021.1"/>
</dbReference>
<dbReference type="PANTHER" id="PTHR34986">
    <property type="entry name" value="EVOLVED BETA-GALACTOSIDASE SUBUNIT BETA"/>
    <property type="match status" value="1"/>
</dbReference>
<proteinExistence type="predicted"/>
<dbReference type="InterPro" id="IPR037012">
    <property type="entry name" value="NanQ/TabA/YiaL_sf"/>
</dbReference>
<dbReference type="NCBIfam" id="TIGR00022">
    <property type="entry name" value="YhcH/YjgK/YiaL family protein"/>
    <property type="match status" value="1"/>
</dbReference>
<dbReference type="Proteomes" id="UP001201549">
    <property type="component" value="Unassembled WGS sequence"/>
</dbReference>
<dbReference type="Gene3D" id="2.60.120.370">
    <property type="entry name" value="YhcH/YjgK/YiaL"/>
    <property type="match status" value="1"/>
</dbReference>
<dbReference type="PANTHER" id="PTHR34986:SF1">
    <property type="entry name" value="PROTEIN YIAL"/>
    <property type="match status" value="1"/>
</dbReference>
<keyword evidence="2" id="KW-1185">Reference proteome</keyword>
<name>A0ABT2FQ24_9GAMM</name>
<accession>A0ABT2FQ24</accession>
<dbReference type="InterPro" id="IPR004375">
    <property type="entry name" value="NanQ/TabA/YiaL"/>
</dbReference>
<evidence type="ECO:0000313" key="1">
    <source>
        <dbReference type="EMBL" id="MCS4558447.1"/>
    </source>
</evidence>
<evidence type="ECO:0000313" key="2">
    <source>
        <dbReference type="Proteomes" id="UP001201549"/>
    </source>
</evidence>
<dbReference type="Pfam" id="PF04074">
    <property type="entry name" value="DUF386"/>
    <property type="match status" value="1"/>
</dbReference>